<dbReference type="InterPro" id="IPR050640">
    <property type="entry name" value="Bact_2-comp_sensor_kinase"/>
</dbReference>
<keyword evidence="5" id="KW-0597">Phosphoprotein</keyword>
<dbReference type="CDD" id="cd06225">
    <property type="entry name" value="HAMP"/>
    <property type="match status" value="1"/>
</dbReference>
<dbReference type="InterPro" id="IPR033479">
    <property type="entry name" value="dCache_1"/>
</dbReference>
<keyword evidence="7 14" id="KW-0812">Transmembrane</keyword>
<evidence type="ECO:0000256" key="12">
    <source>
        <dbReference type="ARBA" id="ARBA00023012"/>
    </source>
</evidence>
<keyword evidence="13 14" id="KW-0472">Membrane</keyword>
<keyword evidence="4" id="KW-1003">Cell membrane</keyword>
<evidence type="ECO:0000256" key="13">
    <source>
        <dbReference type="ARBA" id="ARBA00023136"/>
    </source>
</evidence>
<dbReference type="RefSeq" id="WP_204600810.1">
    <property type="nucleotide sequence ID" value="NZ_JBHSED010000003.1"/>
</dbReference>
<dbReference type="PRINTS" id="PR00344">
    <property type="entry name" value="BCTRLSENSOR"/>
</dbReference>
<evidence type="ECO:0000256" key="1">
    <source>
        <dbReference type="ARBA" id="ARBA00000085"/>
    </source>
</evidence>
<dbReference type="GO" id="GO:0004673">
    <property type="term" value="F:protein histidine kinase activity"/>
    <property type="evidence" value="ECO:0007669"/>
    <property type="project" value="UniProtKB-EC"/>
</dbReference>
<keyword evidence="6 17" id="KW-0808">Transferase</keyword>
<reference evidence="18" key="1">
    <citation type="journal article" date="2019" name="Int. J. Syst. Evol. Microbiol.">
        <title>The Global Catalogue of Microorganisms (GCM) 10K type strain sequencing project: providing services to taxonomists for standard genome sequencing and annotation.</title>
        <authorList>
            <consortium name="The Broad Institute Genomics Platform"/>
            <consortium name="The Broad Institute Genome Sequencing Center for Infectious Disease"/>
            <person name="Wu L."/>
            <person name="Ma J."/>
        </authorList>
    </citation>
    <scope>NUCLEOTIDE SEQUENCE [LARGE SCALE GENOMIC DNA]</scope>
    <source>
        <strain evidence="18">CGMCC 4.1641</strain>
    </source>
</reference>
<dbReference type="CDD" id="cd12912">
    <property type="entry name" value="PDC2_MCP_like"/>
    <property type="match status" value="1"/>
</dbReference>
<sequence length="597" mass="67394">MFYSLRTRLSAAFIVVFIVPFITMVAVFTQVSNTVIGNSIEESTSQTMDQYAAFVNTLTTQVEDVANQVLSNEVTQQWITAQLDPSLPREKRLTVDAEIRKFLSSIALNHSSISSITLFNENGTAVGIRDQAFNDDPSFLNSSWFETFKQEDVRWVPAHLDSYQPNYLNSVSMNSLLFNLVQLSSFRKIGVLKLNVKTSQIQTSLDKIKFGETGRVYLVDMDGQPVLEQRIDEGMSGFLQELPSIGKDKHSGGKLTVKQNGENHKVLYRKIKSANWMLVGEIRESELFEKMKRVQQTMLAVGAVLLLLTIVAAFWLAAGIARPLTRLASSMRLVERGDFSREEDESLARMQLPRNEVGYVVNVFRNMVKRLRFLIETEFQANMRRKDAEYKALLMQINPHFLYNTLEAIGSLSAQKRSDEVIDVTEWLGQMLRYSLRADSDLVKLRDEMQYIRDYVSIMKIRFGDRIRVDIQDSPESGNALIVKFILQPLVENAIKFSQENAAGAHVAIAARSAGDALEIEVSDNGIGMSKELIAELREEIARGKMTDVLSASGRRIGLRNVLARCYLHYGRSFSVTIESAPQKGTRIVLSLPTKEE</sequence>
<dbReference type="InterPro" id="IPR003660">
    <property type="entry name" value="HAMP_dom"/>
</dbReference>
<dbReference type="Pfam" id="PF02743">
    <property type="entry name" value="dCache_1"/>
    <property type="match status" value="1"/>
</dbReference>
<dbReference type="SMART" id="SM00387">
    <property type="entry name" value="HATPase_c"/>
    <property type="match status" value="1"/>
</dbReference>
<comment type="catalytic activity">
    <reaction evidence="1">
        <text>ATP + protein L-histidine = ADP + protein N-phospho-L-histidine.</text>
        <dbReference type="EC" id="2.7.13.3"/>
    </reaction>
</comment>
<dbReference type="Pfam" id="PF06580">
    <property type="entry name" value="His_kinase"/>
    <property type="match status" value="1"/>
</dbReference>
<gene>
    <name evidence="17" type="ORF">ACFO1S_02530</name>
</gene>
<feature type="domain" description="HAMP" evidence="16">
    <location>
        <begin position="318"/>
        <end position="376"/>
    </location>
</feature>
<evidence type="ECO:0000256" key="10">
    <source>
        <dbReference type="ARBA" id="ARBA00022840"/>
    </source>
</evidence>
<evidence type="ECO:0000256" key="3">
    <source>
        <dbReference type="ARBA" id="ARBA00012438"/>
    </source>
</evidence>
<dbReference type="InterPro" id="IPR036890">
    <property type="entry name" value="HATPase_C_sf"/>
</dbReference>
<protein>
    <recommendedName>
        <fullName evidence="3">histidine kinase</fullName>
        <ecNumber evidence="3">2.7.13.3</ecNumber>
    </recommendedName>
</protein>
<comment type="subcellular location">
    <subcellularLocation>
        <location evidence="2">Cell membrane</location>
        <topology evidence="2">Multi-pass membrane protein</topology>
    </subcellularLocation>
</comment>
<dbReference type="InterPro" id="IPR003594">
    <property type="entry name" value="HATPase_dom"/>
</dbReference>
<comment type="caution">
    <text evidence="17">The sequence shown here is derived from an EMBL/GenBank/DDBJ whole genome shotgun (WGS) entry which is preliminary data.</text>
</comment>
<dbReference type="Gene3D" id="6.10.340.10">
    <property type="match status" value="1"/>
</dbReference>
<keyword evidence="8" id="KW-0547">Nucleotide-binding</keyword>
<dbReference type="PROSITE" id="PS50109">
    <property type="entry name" value="HIS_KIN"/>
    <property type="match status" value="1"/>
</dbReference>
<dbReference type="SUPFAM" id="SSF55874">
    <property type="entry name" value="ATPase domain of HSP90 chaperone/DNA topoisomerase II/histidine kinase"/>
    <property type="match status" value="1"/>
</dbReference>
<evidence type="ECO:0000313" key="18">
    <source>
        <dbReference type="Proteomes" id="UP001595755"/>
    </source>
</evidence>
<feature type="transmembrane region" description="Helical" evidence="14">
    <location>
        <begin position="298"/>
        <end position="321"/>
    </location>
</feature>
<keyword evidence="9 17" id="KW-0418">Kinase</keyword>
<evidence type="ECO:0000256" key="9">
    <source>
        <dbReference type="ARBA" id="ARBA00022777"/>
    </source>
</evidence>
<evidence type="ECO:0000313" key="17">
    <source>
        <dbReference type="EMBL" id="MFC4302316.1"/>
    </source>
</evidence>
<organism evidence="17 18">
    <name type="scientific">Cohnella boryungensis</name>
    <dbReference type="NCBI Taxonomy" id="768479"/>
    <lineage>
        <taxon>Bacteria</taxon>
        <taxon>Bacillati</taxon>
        <taxon>Bacillota</taxon>
        <taxon>Bacilli</taxon>
        <taxon>Bacillales</taxon>
        <taxon>Paenibacillaceae</taxon>
        <taxon>Cohnella</taxon>
    </lineage>
</organism>
<evidence type="ECO:0000256" key="6">
    <source>
        <dbReference type="ARBA" id="ARBA00022679"/>
    </source>
</evidence>
<evidence type="ECO:0000256" key="11">
    <source>
        <dbReference type="ARBA" id="ARBA00022989"/>
    </source>
</evidence>
<feature type="domain" description="Histidine kinase" evidence="15">
    <location>
        <begin position="486"/>
        <end position="596"/>
    </location>
</feature>
<accession>A0ABV8S4P0</accession>
<dbReference type="Gene3D" id="3.30.450.20">
    <property type="entry name" value="PAS domain"/>
    <property type="match status" value="1"/>
</dbReference>
<dbReference type="EMBL" id="JBHSED010000003">
    <property type="protein sequence ID" value="MFC4302316.1"/>
    <property type="molecule type" value="Genomic_DNA"/>
</dbReference>
<evidence type="ECO:0000256" key="7">
    <source>
        <dbReference type="ARBA" id="ARBA00022692"/>
    </source>
</evidence>
<dbReference type="PANTHER" id="PTHR34220">
    <property type="entry name" value="SENSOR HISTIDINE KINASE YPDA"/>
    <property type="match status" value="1"/>
</dbReference>
<keyword evidence="10" id="KW-0067">ATP-binding</keyword>
<dbReference type="InterPro" id="IPR005467">
    <property type="entry name" value="His_kinase_dom"/>
</dbReference>
<keyword evidence="12" id="KW-0902">Two-component regulatory system</keyword>
<dbReference type="PANTHER" id="PTHR34220:SF7">
    <property type="entry name" value="SENSOR HISTIDINE KINASE YPDA"/>
    <property type="match status" value="1"/>
</dbReference>
<evidence type="ECO:0000256" key="5">
    <source>
        <dbReference type="ARBA" id="ARBA00022553"/>
    </source>
</evidence>
<dbReference type="InterPro" id="IPR010559">
    <property type="entry name" value="Sig_transdc_His_kin_internal"/>
</dbReference>
<evidence type="ECO:0000256" key="8">
    <source>
        <dbReference type="ARBA" id="ARBA00022741"/>
    </source>
</evidence>
<evidence type="ECO:0000256" key="14">
    <source>
        <dbReference type="SAM" id="Phobius"/>
    </source>
</evidence>
<evidence type="ECO:0000256" key="2">
    <source>
        <dbReference type="ARBA" id="ARBA00004651"/>
    </source>
</evidence>
<evidence type="ECO:0000256" key="4">
    <source>
        <dbReference type="ARBA" id="ARBA00022475"/>
    </source>
</evidence>
<dbReference type="Pfam" id="PF02518">
    <property type="entry name" value="HATPase_c"/>
    <property type="match status" value="1"/>
</dbReference>
<proteinExistence type="predicted"/>
<dbReference type="Gene3D" id="3.30.565.10">
    <property type="entry name" value="Histidine kinase-like ATPase, C-terminal domain"/>
    <property type="match status" value="1"/>
</dbReference>
<dbReference type="InterPro" id="IPR004358">
    <property type="entry name" value="Sig_transdc_His_kin-like_C"/>
</dbReference>
<dbReference type="PROSITE" id="PS50885">
    <property type="entry name" value="HAMP"/>
    <property type="match status" value="1"/>
</dbReference>
<evidence type="ECO:0000259" key="15">
    <source>
        <dbReference type="PROSITE" id="PS50109"/>
    </source>
</evidence>
<keyword evidence="11 14" id="KW-1133">Transmembrane helix</keyword>
<name>A0ABV8S4P0_9BACL</name>
<feature type="transmembrane region" description="Helical" evidence="14">
    <location>
        <begin position="12"/>
        <end position="31"/>
    </location>
</feature>
<dbReference type="Proteomes" id="UP001595755">
    <property type="component" value="Unassembled WGS sequence"/>
</dbReference>
<evidence type="ECO:0000259" key="16">
    <source>
        <dbReference type="PROSITE" id="PS50885"/>
    </source>
</evidence>
<dbReference type="EC" id="2.7.13.3" evidence="3"/>
<keyword evidence="18" id="KW-1185">Reference proteome</keyword>